<evidence type="ECO:0000256" key="1">
    <source>
        <dbReference type="ARBA" id="ARBA00004123"/>
    </source>
</evidence>
<evidence type="ECO:0000256" key="11">
    <source>
        <dbReference type="SAM" id="MobiDB-lite"/>
    </source>
</evidence>
<evidence type="ECO:0000313" key="13">
    <source>
        <dbReference type="Proteomes" id="UP001211065"/>
    </source>
</evidence>
<accession>A0AAD5XW64</accession>
<dbReference type="InterPro" id="IPR015418">
    <property type="entry name" value="Eaf6"/>
</dbReference>
<comment type="subcellular location">
    <subcellularLocation>
        <location evidence="1 9">Nucleus</location>
    </subcellularLocation>
</comment>
<comment type="function">
    <text evidence="9">Component of the NuA4 histone acetyltransferase complex which is involved in transcriptional activation of selected genes principally by acetylation of nucleosomal histone H4 and H2A. The NuA4 complex is also involved in DNA repair.</text>
</comment>
<keyword evidence="9" id="KW-0227">DNA damage</keyword>
<organism evidence="12 13">
    <name type="scientific">Clydaea vesicula</name>
    <dbReference type="NCBI Taxonomy" id="447962"/>
    <lineage>
        <taxon>Eukaryota</taxon>
        <taxon>Fungi</taxon>
        <taxon>Fungi incertae sedis</taxon>
        <taxon>Chytridiomycota</taxon>
        <taxon>Chytridiomycota incertae sedis</taxon>
        <taxon>Chytridiomycetes</taxon>
        <taxon>Lobulomycetales</taxon>
        <taxon>Lobulomycetaceae</taxon>
        <taxon>Clydaea</taxon>
    </lineage>
</organism>
<comment type="similarity">
    <text evidence="2 9">Belongs to the EAF6 family.</text>
</comment>
<dbReference type="GO" id="GO:0005634">
    <property type="term" value="C:nucleus"/>
    <property type="evidence" value="ECO:0007669"/>
    <property type="project" value="UniProtKB-SubCell"/>
</dbReference>
<sequence length="174" mass="20310">MTEPKSKLSPEEQAANIEALALTEKELKDLIDDKKQIEKRLVDLETNLYNLETTYLEDTAGFGNIIKGFDSYLNGRAIDKRRSRFFETDRIFSNSSTTTQKSIDLKEREERELLLQQQNSENEFNENEHSPIPFNKKKKRNIDLDGTFNNLGENSDSNFTVSNKRKRQRVEDEQ</sequence>
<evidence type="ECO:0000256" key="6">
    <source>
        <dbReference type="ARBA" id="ARBA00023054"/>
    </source>
</evidence>
<evidence type="ECO:0000256" key="8">
    <source>
        <dbReference type="ARBA" id="ARBA00023242"/>
    </source>
</evidence>
<dbReference type="Pfam" id="PF09340">
    <property type="entry name" value="NuA4"/>
    <property type="match status" value="1"/>
</dbReference>
<keyword evidence="8 9" id="KW-0539">Nucleus</keyword>
<protein>
    <recommendedName>
        <fullName evidence="3 9">Chromatin modification-related protein EAF6</fullName>
    </recommendedName>
</protein>
<gene>
    <name evidence="12" type="primary">MEAF6</name>
    <name evidence="12" type="ORF">HK099_003678</name>
</gene>
<keyword evidence="13" id="KW-1185">Reference proteome</keyword>
<dbReference type="EMBL" id="JADGJW010000243">
    <property type="protein sequence ID" value="KAJ3221226.1"/>
    <property type="molecule type" value="Genomic_DNA"/>
</dbReference>
<name>A0AAD5XW64_9FUNG</name>
<keyword evidence="7 9" id="KW-0804">Transcription</keyword>
<feature type="region of interest" description="Disordered" evidence="11">
    <location>
        <begin position="118"/>
        <end position="174"/>
    </location>
</feature>
<proteinExistence type="inferred from homology"/>
<dbReference type="Proteomes" id="UP001211065">
    <property type="component" value="Unassembled WGS sequence"/>
</dbReference>
<evidence type="ECO:0000256" key="9">
    <source>
        <dbReference type="RuleBase" id="RU368022"/>
    </source>
</evidence>
<keyword evidence="5 9" id="KW-0805">Transcription regulation</keyword>
<evidence type="ECO:0000256" key="2">
    <source>
        <dbReference type="ARBA" id="ARBA00010916"/>
    </source>
</evidence>
<reference evidence="12" key="1">
    <citation type="submission" date="2020-05" db="EMBL/GenBank/DDBJ databases">
        <title>Phylogenomic resolution of chytrid fungi.</title>
        <authorList>
            <person name="Stajich J.E."/>
            <person name="Amses K."/>
            <person name="Simmons R."/>
            <person name="Seto K."/>
            <person name="Myers J."/>
            <person name="Bonds A."/>
            <person name="Quandt C.A."/>
            <person name="Barry K."/>
            <person name="Liu P."/>
            <person name="Grigoriev I."/>
            <person name="Longcore J.E."/>
            <person name="James T.Y."/>
        </authorList>
    </citation>
    <scope>NUCLEOTIDE SEQUENCE</scope>
    <source>
        <strain evidence="12">JEL0476</strain>
    </source>
</reference>
<comment type="caution">
    <text evidence="12">The sequence shown here is derived from an EMBL/GenBank/DDBJ whole genome shotgun (WGS) entry which is preliminary data.</text>
</comment>
<dbReference type="GO" id="GO:0006325">
    <property type="term" value="P:chromatin organization"/>
    <property type="evidence" value="ECO:0007669"/>
    <property type="project" value="UniProtKB-KW"/>
</dbReference>
<dbReference type="AlphaFoldDB" id="A0AAD5XW64"/>
<feature type="compositionally biased region" description="Polar residues" evidence="11">
    <location>
        <begin position="147"/>
        <end position="162"/>
    </location>
</feature>
<dbReference type="GO" id="GO:0006281">
    <property type="term" value="P:DNA repair"/>
    <property type="evidence" value="ECO:0007669"/>
    <property type="project" value="UniProtKB-UniRule"/>
</dbReference>
<dbReference type="PANTHER" id="PTHR13476">
    <property type="entry name" value="CHROMATIN MODIFICATION-RELATED PROTEIN MEAF6"/>
    <property type="match status" value="1"/>
</dbReference>
<dbReference type="GO" id="GO:0035267">
    <property type="term" value="C:NuA4 histone acetyltransferase complex"/>
    <property type="evidence" value="ECO:0007669"/>
    <property type="project" value="UniProtKB-UniRule"/>
</dbReference>
<keyword evidence="9" id="KW-0234">DNA repair</keyword>
<keyword evidence="4 9" id="KW-0156">Chromatin regulator</keyword>
<keyword evidence="6 10" id="KW-0175">Coiled coil</keyword>
<evidence type="ECO:0000256" key="4">
    <source>
        <dbReference type="ARBA" id="ARBA00022853"/>
    </source>
</evidence>
<evidence type="ECO:0000256" key="5">
    <source>
        <dbReference type="ARBA" id="ARBA00023015"/>
    </source>
</evidence>
<evidence type="ECO:0000256" key="3">
    <source>
        <dbReference type="ARBA" id="ARBA00018504"/>
    </source>
</evidence>
<evidence type="ECO:0000313" key="12">
    <source>
        <dbReference type="EMBL" id="KAJ3221226.1"/>
    </source>
</evidence>
<feature type="coiled-coil region" evidence="10">
    <location>
        <begin position="20"/>
        <end position="54"/>
    </location>
</feature>
<evidence type="ECO:0000256" key="7">
    <source>
        <dbReference type="ARBA" id="ARBA00023163"/>
    </source>
</evidence>
<evidence type="ECO:0000256" key="10">
    <source>
        <dbReference type="SAM" id="Coils"/>
    </source>
</evidence>
<comment type="subunit">
    <text evidence="9">Component of the NuA4 histone acetyltransferase complex.</text>
</comment>